<dbReference type="AlphaFoldDB" id="A0A0D7A074"/>
<accession>A0A0D7A074</accession>
<dbReference type="EMBL" id="KN882115">
    <property type="protein sequence ID" value="KIY43180.1"/>
    <property type="molecule type" value="Genomic_DNA"/>
</dbReference>
<sequence length="424" mass="47124">MSSVFSPTGAAFQLPQTDVRFPFQFSTPERRFTPMHSVPPSFGEPTTSPPGSLPEIDDSLPSIGPPAVSPTREEEVQPCYQNMVMRPSTPHLGHAPLIPRTFLEHLCHEFKLEKSQEDVLQMLVMISSQGHTPLSQADLACRLYQTAQLEDKDMRSMLEETFKLNKEQQDNVRSITSNILYSVKSSKFMDVNLQTFMRLEKSLEKYGMKAIFGSPHKERALRAFCKEMGTLERSKLQKDLLASITTRAVTLEKFTYNSSAKYKVGGMGPRGDPAVTAHNVLLRAATLHLYQKHGARSLEDLEEGDHDSIDGSDGSTAPPASKKCKAQGQIPRGESFWEKVELWFDAEIASWGEYNLSSMSWKQRVEELMAADQALFGGHTFHDEAPPRDAVHGPSLFARAPAGSPAPVSLQPRHAGRDLASLLL</sequence>
<name>A0A0D7A074_9AGAR</name>
<organism evidence="2 3">
    <name type="scientific">Fistulina hepatica ATCC 64428</name>
    <dbReference type="NCBI Taxonomy" id="1128425"/>
    <lineage>
        <taxon>Eukaryota</taxon>
        <taxon>Fungi</taxon>
        <taxon>Dikarya</taxon>
        <taxon>Basidiomycota</taxon>
        <taxon>Agaricomycotina</taxon>
        <taxon>Agaricomycetes</taxon>
        <taxon>Agaricomycetidae</taxon>
        <taxon>Agaricales</taxon>
        <taxon>Fistulinaceae</taxon>
        <taxon>Fistulina</taxon>
    </lineage>
</organism>
<protein>
    <submittedName>
        <fullName evidence="2">Uncharacterized protein</fullName>
    </submittedName>
</protein>
<gene>
    <name evidence="2" type="ORF">FISHEDRAFT_78688</name>
</gene>
<evidence type="ECO:0000313" key="2">
    <source>
        <dbReference type="EMBL" id="KIY43180.1"/>
    </source>
</evidence>
<feature type="compositionally biased region" description="Basic and acidic residues" evidence="1">
    <location>
        <begin position="381"/>
        <end position="391"/>
    </location>
</feature>
<evidence type="ECO:0000256" key="1">
    <source>
        <dbReference type="SAM" id="MobiDB-lite"/>
    </source>
</evidence>
<keyword evidence="3" id="KW-1185">Reference proteome</keyword>
<reference evidence="2 3" key="1">
    <citation type="journal article" date="2015" name="Fungal Genet. Biol.">
        <title>Evolution of novel wood decay mechanisms in Agaricales revealed by the genome sequences of Fistulina hepatica and Cylindrobasidium torrendii.</title>
        <authorList>
            <person name="Floudas D."/>
            <person name="Held B.W."/>
            <person name="Riley R."/>
            <person name="Nagy L.G."/>
            <person name="Koehler G."/>
            <person name="Ransdell A.S."/>
            <person name="Younus H."/>
            <person name="Chow J."/>
            <person name="Chiniquy J."/>
            <person name="Lipzen A."/>
            <person name="Tritt A."/>
            <person name="Sun H."/>
            <person name="Haridas S."/>
            <person name="LaButti K."/>
            <person name="Ohm R.A."/>
            <person name="Kues U."/>
            <person name="Blanchette R.A."/>
            <person name="Grigoriev I.V."/>
            <person name="Minto R.E."/>
            <person name="Hibbett D.S."/>
        </authorList>
    </citation>
    <scope>NUCLEOTIDE SEQUENCE [LARGE SCALE GENOMIC DNA]</scope>
    <source>
        <strain evidence="2 3">ATCC 64428</strain>
    </source>
</reference>
<evidence type="ECO:0000313" key="3">
    <source>
        <dbReference type="Proteomes" id="UP000054144"/>
    </source>
</evidence>
<feature type="region of interest" description="Disordered" evidence="1">
    <location>
        <begin position="30"/>
        <end position="70"/>
    </location>
</feature>
<proteinExistence type="predicted"/>
<dbReference type="Proteomes" id="UP000054144">
    <property type="component" value="Unassembled WGS sequence"/>
</dbReference>
<feature type="region of interest" description="Disordered" evidence="1">
    <location>
        <begin position="300"/>
        <end position="328"/>
    </location>
</feature>
<feature type="region of interest" description="Disordered" evidence="1">
    <location>
        <begin position="381"/>
        <end position="412"/>
    </location>
</feature>
<dbReference type="OrthoDB" id="3269273at2759"/>